<dbReference type="PANTHER" id="PTHR24064">
    <property type="entry name" value="SOLUTE CARRIER FAMILY 22 MEMBER"/>
    <property type="match status" value="1"/>
</dbReference>
<comment type="caution">
    <text evidence="7">The sequence shown here is derived from an EMBL/GenBank/DDBJ whole genome shotgun (WGS) entry which is preliminary data.</text>
</comment>
<comment type="subcellular location">
    <subcellularLocation>
        <location evidence="1">Membrane</location>
        <topology evidence="1">Multi-pass membrane protein</topology>
    </subcellularLocation>
</comment>
<keyword evidence="2 5" id="KW-0812">Transmembrane</keyword>
<proteinExistence type="predicted"/>
<dbReference type="EMBL" id="CAWYQH010000013">
    <property type="protein sequence ID" value="CAK8674382.1"/>
    <property type="molecule type" value="Genomic_DNA"/>
</dbReference>
<evidence type="ECO:0000313" key="7">
    <source>
        <dbReference type="EMBL" id="CAK8674382.1"/>
    </source>
</evidence>
<evidence type="ECO:0000256" key="1">
    <source>
        <dbReference type="ARBA" id="ARBA00004141"/>
    </source>
</evidence>
<dbReference type="InterPro" id="IPR036259">
    <property type="entry name" value="MFS_trans_sf"/>
</dbReference>
<dbReference type="Gene3D" id="1.20.1250.20">
    <property type="entry name" value="MFS general substrate transporter like domains"/>
    <property type="match status" value="1"/>
</dbReference>
<evidence type="ECO:0000256" key="5">
    <source>
        <dbReference type="SAM" id="Phobius"/>
    </source>
</evidence>
<dbReference type="Proteomes" id="UP001642483">
    <property type="component" value="Unassembled WGS sequence"/>
</dbReference>
<feature type="transmembrane region" description="Helical" evidence="5">
    <location>
        <begin position="113"/>
        <end position="134"/>
    </location>
</feature>
<dbReference type="SUPFAM" id="SSF103473">
    <property type="entry name" value="MFS general substrate transporter"/>
    <property type="match status" value="1"/>
</dbReference>
<dbReference type="InterPro" id="IPR005828">
    <property type="entry name" value="MFS_sugar_transport-like"/>
</dbReference>
<evidence type="ECO:0000313" key="8">
    <source>
        <dbReference type="Proteomes" id="UP001642483"/>
    </source>
</evidence>
<reference evidence="7 8" key="1">
    <citation type="submission" date="2024-02" db="EMBL/GenBank/DDBJ databases">
        <authorList>
            <person name="Daric V."/>
            <person name="Darras S."/>
        </authorList>
    </citation>
    <scope>NUCLEOTIDE SEQUENCE [LARGE SCALE GENOMIC DNA]</scope>
</reference>
<evidence type="ECO:0000259" key="6">
    <source>
        <dbReference type="PROSITE" id="PS50850"/>
    </source>
</evidence>
<name>A0ABP0F3S8_CLALP</name>
<feature type="domain" description="Major facilitator superfamily (MFS) profile" evidence="6">
    <location>
        <begin position="1"/>
        <end position="139"/>
    </location>
</feature>
<feature type="transmembrane region" description="Helical" evidence="5">
    <location>
        <begin position="48"/>
        <end position="75"/>
    </location>
</feature>
<keyword evidence="8" id="KW-1185">Reference proteome</keyword>
<keyword evidence="4 5" id="KW-0472">Membrane</keyword>
<dbReference type="InterPro" id="IPR020846">
    <property type="entry name" value="MFS_dom"/>
</dbReference>
<dbReference type="PROSITE" id="PS50850">
    <property type="entry name" value="MFS"/>
    <property type="match status" value="1"/>
</dbReference>
<feature type="transmembrane region" description="Helical" evidence="5">
    <location>
        <begin position="20"/>
        <end position="42"/>
    </location>
</feature>
<dbReference type="Pfam" id="PF00083">
    <property type="entry name" value="Sugar_tr"/>
    <property type="match status" value="1"/>
</dbReference>
<keyword evidence="3 5" id="KW-1133">Transmembrane helix</keyword>
<sequence length="235" mass="25584">MEIVSYIFIILLMDWTGRRFMLTFMMALASLGLLSSTIVNVYSNDDQALITLGVVFAFAAKVGIAGSYAIIYNLTSELYPTVVRSNGVGLGSTAARIGSILAPLLIATQNYVAWLPNVIFGVAAAIAGALSYSFPETAGVDMMESIEEAEAFYSGRRRPQTKNRDTSLSYSDIQPYGENNKAYQEDLSTGQTAHGVDHVFCSLNLGQFTIVVVEESCKYYEKAVASQPYLPNCTE</sequence>
<evidence type="ECO:0000256" key="3">
    <source>
        <dbReference type="ARBA" id="ARBA00022989"/>
    </source>
</evidence>
<evidence type="ECO:0000256" key="2">
    <source>
        <dbReference type="ARBA" id="ARBA00022692"/>
    </source>
</evidence>
<organism evidence="7 8">
    <name type="scientific">Clavelina lepadiformis</name>
    <name type="common">Light-bulb sea squirt</name>
    <name type="synonym">Ascidia lepadiformis</name>
    <dbReference type="NCBI Taxonomy" id="159417"/>
    <lineage>
        <taxon>Eukaryota</taxon>
        <taxon>Metazoa</taxon>
        <taxon>Chordata</taxon>
        <taxon>Tunicata</taxon>
        <taxon>Ascidiacea</taxon>
        <taxon>Aplousobranchia</taxon>
        <taxon>Clavelinidae</taxon>
        <taxon>Clavelina</taxon>
    </lineage>
</organism>
<protein>
    <recommendedName>
        <fullName evidence="6">Major facilitator superfamily (MFS) profile domain-containing protein</fullName>
    </recommendedName>
</protein>
<evidence type="ECO:0000256" key="4">
    <source>
        <dbReference type="ARBA" id="ARBA00023136"/>
    </source>
</evidence>
<accession>A0ABP0F3S8</accession>
<gene>
    <name evidence="7" type="ORF">CVLEPA_LOCUS4085</name>
</gene>